<keyword evidence="1" id="KW-1133">Transmembrane helix</keyword>
<accession>A0A382XK69</accession>
<evidence type="ECO:0000259" key="2">
    <source>
        <dbReference type="PROSITE" id="PS51782"/>
    </source>
</evidence>
<dbReference type="CDD" id="cd00118">
    <property type="entry name" value="LysM"/>
    <property type="match status" value="1"/>
</dbReference>
<name>A0A382XK69_9ZZZZ</name>
<dbReference type="Gene3D" id="3.10.350.10">
    <property type="entry name" value="LysM domain"/>
    <property type="match status" value="1"/>
</dbReference>
<dbReference type="PANTHER" id="PTHR33734">
    <property type="entry name" value="LYSM DOMAIN-CONTAINING GPI-ANCHORED PROTEIN 2"/>
    <property type="match status" value="1"/>
</dbReference>
<gene>
    <name evidence="3" type="ORF">METZ01_LOCUS424088</name>
</gene>
<proteinExistence type="predicted"/>
<dbReference type="SUPFAM" id="SSF54106">
    <property type="entry name" value="LysM domain"/>
    <property type="match status" value="1"/>
</dbReference>
<dbReference type="Pfam" id="PF01476">
    <property type="entry name" value="LysM"/>
    <property type="match status" value="1"/>
</dbReference>
<feature type="transmembrane region" description="Helical" evidence="1">
    <location>
        <begin position="12"/>
        <end position="32"/>
    </location>
</feature>
<evidence type="ECO:0000256" key="1">
    <source>
        <dbReference type="SAM" id="Phobius"/>
    </source>
</evidence>
<dbReference type="InterPro" id="IPR036779">
    <property type="entry name" value="LysM_dom_sf"/>
</dbReference>
<feature type="domain" description="LysM" evidence="2">
    <location>
        <begin position="90"/>
        <end position="134"/>
    </location>
</feature>
<dbReference type="EMBL" id="UINC01168277">
    <property type="protein sequence ID" value="SVD71234.1"/>
    <property type="molecule type" value="Genomic_DNA"/>
</dbReference>
<keyword evidence="1" id="KW-0812">Transmembrane</keyword>
<organism evidence="3">
    <name type="scientific">marine metagenome</name>
    <dbReference type="NCBI Taxonomy" id="408172"/>
    <lineage>
        <taxon>unclassified sequences</taxon>
        <taxon>metagenomes</taxon>
        <taxon>ecological metagenomes</taxon>
    </lineage>
</organism>
<evidence type="ECO:0000313" key="3">
    <source>
        <dbReference type="EMBL" id="SVD71234.1"/>
    </source>
</evidence>
<dbReference type="SMART" id="SM00257">
    <property type="entry name" value="LysM"/>
    <property type="match status" value="1"/>
</dbReference>
<dbReference type="InterPro" id="IPR018392">
    <property type="entry name" value="LysM"/>
</dbReference>
<dbReference type="PROSITE" id="PS51782">
    <property type="entry name" value="LYSM"/>
    <property type="match status" value="1"/>
</dbReference>
<dbReference type="PANTHER" id="PTHR33734:SF22">
    <property type="entry name" value="MEMBRANE-BOUND LYTIC MUREIN TRANSGLYCOSYLASE D"/>
    <property type="match status" value="1"/>
</dbReference>
<reference evidence="3" key="1">
    <citation type="submission" date="2018-05" db="EMBL/GenBank/DDBJ databases">
        <authorList>
            <person name="Lanie J.A."/>
            <person name="Ng W.-L."/>
            <person name="Kazmierczak K.M."/>
            <person name="Andrzejewski T.M."/>
            <person name="Davidsen T.M."/>
            <person name="Wayne K.J."/>
            <person name="Tettelin H."/>
            <person name="Glass J.I."/>
            <person name="Rusch D."/>
            <person name="Podicherti R."/>
            <person name="Tsui H.-C.T."/>
            <person name="Winkler M.E."/>
        </authorList>
    </citation>
    <scope>NUCLEOTIDE SEQUENCE</scope>
</reference>
<feature type="non-terminal residue" evidence="3">
    <location>
        <position position="1"/>
    </location>
</feature>
<protein>
    <recommendedName>
        <fullName evidence="2">LysM domain-containing protein</fullName>
    </recommendedName>
</protein>
<sequence length="140" mass="15219">VSNRKRSSASGNEFFVGLVIVALLMFLAWYFLLRPSDIEVNTIEYPDATITIPGDDSLEKALQKIELTPVPGDTPTPTPRPTYTPLSVDIIYVVQEGDILSSIADSYDVSLEAIMAANNLDNPDVLSIGQVIRIPNSGQP</sequence>
<keyword evidence="1" id="KW-0472">Membrane</keyword>
<dbReference type="AlphaFoldDB" id="A0A382XK69"/>